<dbReference type="RefSeq" id="WP_186809504.1">
    <property type="nucleotide sequence ID" value="NZ_BJTZ01000045.1"/>
</dbReference>
<dbReference type="Proteomes" id="UP000321787">
    <property type="component" value="Unassembled WGS sequence"/>
</dbReference>
<reference evidence="1 2" key="1">
    <citation type="submission" date="2019-07" db="EMBL/GenBank/DDBJ databases">
        <title>Whole genome shotgun sequence of Aliivibrio fischeri NBRC 101058.</title>
        <authorList>
            <person name="Hosoyama A."/>
            <person name="Uohara A."/>
            <person name="Ohji S."/>
            <person name="Ichikawa N."/>
        </authorList>
    </citation>
    <scope>NUCLEOTIDE SEQUENCE [LARGE SCALE GENOMIC DNA]</scope>
    <source>
        <strain evidence="1 2">NBRC 101058</strain>
    </source>
</reference>
<evidence type="ECO:0000313" key="2">
    <source>
        <dbReference type="Proteomes" id="UP000321787"/>
    </source>
</evidence>
<dbReference type="AlphaFoldDB" id="A0A510UMT1"/>
<organism evidence="1 2">
    <name type="scientific">Aliivibrio fischeri</name>
    <name type="common">Vibrio fischeri</name>
    <dbReference type="NCBI Taxonomy" id="668"/>
    <lineage>
        <taxon>Bacteria</taxon>
        <taxon>Pseudomonadati</taxon>
        <taxon>Pseudomonadota</taxon>
        <taxon>Gammaproteobacteria</taxon>
        <taxon>Vibrionales</taxon>
        <taxon>Vibrionaceae</taxon>
        <taxon>Aliivibrio</taxon>
    </lineage>
</organism>
<protein>
    <submittedName>
        <fullName evidence="1">Uncharacterized protein</fullName>
    </submittedName>
</protein>
<sequence>MTKRKKKKMRTIAVIQAEKREKYGFTSLETLSGWHGQIDKNKDLKFECKKEP</sequence>
<gene>
    <name evidence="1" type="ORF">AFI02nite_39250</name>
</gene>
<comment type="caution">
    <text evidence="1">The sequence shown here is derived from an EMBL/GenBank/DDBJ whole genome shotgun (WGS) entry which is preliminary data.</text>
</comment>
<proteinExistence type="predicted"/>
<dbReference type="EMBL" id="BJTZ01000045">
    <property type="protein sequence ID" value="GEK15889.1"/>
    <property type="molecule type" value="Genomic_DNA"/>
</dbReference>
<evidence type="ECO:0000313" key="1">
    <source>
        <dbReference type="EMBL" id="GEK15889.1"/>
    </source>
</evidence>
<accession>A0A510UMT1</accession>
<name>A0A510UMT1_ALIFS</name>